<dbReference type="SUPFAM" id="SSF82199">
    <property type="entry name" value="SET domain"/>
    <property type="match status" value="1"/>
</dbReference>
<dbReference type="OrthoDB" id="44151at2759"/>
<dbReference type="CDD" id="cd10527">
    <property type="entry name" value="SET_LSMT"/>
    <property type="match status" value="1"/>
</dbReference>
<dbReference type="Pfam" id="PF00856">
    <property type="entry name" value="SET"/>
    <property type="match status" value="1"/>
</dbReference>
<dbReference type="InterPro" id="IPR050600">
    <property type="entry name" value="SETD3_SETD6_MTase"/>
</dbReference>
<accession>K0THG9</accession>
<reference evidence="3 4" key="1">
    <citation type="journal article" date="2012" name="Genome Biol.">
        <title>Genome and low-iron response of an oceanic diatom adapted to chronic iron limitation.</title>
        <authorList>
            <person name="Lommer M."/>
            <person name="Specht M."/>
            <person name="Roy A.S."/>
            <person name="Kraemer L."/>
            <person name="Andreson R."/>
            <person name="Gutowska M.A."/>
            <person name="Wolf J."/>
            <person name="Bergner S.V."/>
            <person name="Schilhabel M.B."/>
            <person name="Klostermeier U.C."/>
            <person name="Beiko R.G."/>
            <person name="Rosenstiel P."/>
            <person name="Hippler M."/>
            <person name="Laroche J."/>
        </authorList>
    </citation>
    <scope>NUCLEOTIDE SEQUENCE [LARGE SCALE GENOMIC DNA]</scope>
    <source>
        <strain evidence="3 4">CCMP1005</strain>
    </source>
</reference>
<dbReference type="Proteomes" id="UP000266841">
    <property type="component" value="Unassembled WGS sequence"/>
</dbReference>
<keyword evidence="1" id="KW-0732">Signal</keyword>
<evidence type="ECO:0000313" key="4">
    <source>
        <dbReference type="Proteomes" id="UP000266841"/>
    </source>
</evidence>
<feature type="chain" id="PRO_5003841819" description="SET domain-containing protein" evidence="1">
    <location>
        <begin position="27"/>
        <end position="420"/>
    </location>
</feature>
<protein>
    <recommendedName>
        <fullName evidence="2">SET domain-containing protein</fullName>
    </recommendedName>
</protein>
<dbReference type="AlphaFoldDB" id="K0THG9"/>
<dbReference type="GO" id="GO:0016279">
    <property type="term" value="F:protein-lysine N-methyltransferase activity"/>
    <property type="evidence" value="ECO:0007669"/>
    <property type="project" value="TreeGrafter"/>
</dbReference>
<dbReference type="PROSITE" id="PS50280">
    <property type="entry name" value="SET"/>
    <property type="match status" value="1"/>
</dbReference>
<dbReference type="PANTHER" id="PTHR13271">
    <property type="entry name" value="UNCHARACTERIZED PUTATIVE METHYLTRANSFERASE"/>
    <property type="match status" value="1"/>
</dbReference>
<dbReference type="EMBL" id="AGNL01009350">
    <property type="protein sequence ID" value="EJK69932.1"/>
    <property type="molecule type" value="Genomic_DNA"/>
</dbReference>
<sequence length="420" mass="47480">MPQPARRLRHWQALALLLASAVPASGDDALATELVEWLRTNGAKIHDGLAIRHVDPSDPTSPRGVFATRTIDEGEVLCNIPWDLMITPGDKYTSVDDSDEGCRAIVSTIEAFDDGTNAYARYLLGQPRRYLPDFWSDSARALLSEMLAVGELAAGPMTERDELPPHGIGEDGFLDWLVKDCEGFGIDWTNETHVHAGEMADFPYLVPFYDMFNHNGKGYNIAHRYNPYSGERIDQTGYEVYTTKSIEAGEELLNSYNRCNICQEQYDWFGAPEMFAEYGMVNGDMPQMFLFDFARVKFELDHGADGGVEVRFLVPPSEKGIGLLEGQLRRLADFAKERRDRGRDDQGDISEYEWDMIWRYHAMLQGAISLAVNGSAKEERTDEVWSMDDDWWVKDGNTNMAAGYAWIYPNLHQNLASEEL</sequence>
<feature type="domain" description="SET" evidence="2">
    <location>
        <begin position="33"/>
        <end position="257"/>
    </location>
</feature>
<dbReference type="Gene3D" id="3.90.1410.10">
    <property type="entry name" value="set domain protein methyltransferase, domain 1"/>
    <property type="match status" value="2"/>
</dbReference>
<gene>
    <name evidence="3" type="ORF">THAOC_08764</name>
</gene>
<evidence type="ECO:0000259" key="2">
    <source>
        <dbReference type="PROSITE" id="PS50280"/>
    </source>
</evidence>
<evidence type="ECO:0000256" key="1">
    <source>
        <dbReference type="SAM" id="SignalP"/>
    </source>
</evidence>
<dbReference type="eggNOG" id="ENOG502T3PZ">
    <property type="taxonomic scope" value="Eukaryota"/>
</dbReference>
<dbReference type="InterPro" id="IPR001214">
    <property type="entry name" value="SET_dom"/>
</dbReference>
<evidence type="ECO:0000313" key="3">
    <source>
        <dbReference type="EMBL" id="EJK69932.1"/>
    </source>
</evidence>
<organism evidence="3 4">
    <name type="scientific">Thalassiosira oceanica</name>
    <name type="common">Marine diatom</name>
    <dbReference type="NCBI Taxonomy" id="159749"/>
    <lineage>
        <taxon>Eukaryota</taxon>
        <taxon>Sar</taxon>
        <taxon>Stramenopiles</taxon>
        <taxon>Ochrophyta</taxon>
        <taxon>Bacillariophyta</taxon>
        <taxon>Coscinodiscophyceae</taxon>
        <taxon>Thalassiosirophycidae</taxon>
        <taxon>Thalassiosirales</taxon>
        <taxon>Thalassiosiraceae</taxon>
        <taxon>Thalassiosira</taxon>
    </lineage>
</organism>
<dbReference type="InterPro" id="IPR046341">
    <property type="entry name" value="SET_dom_sf"/>
</dbReference>
<comment type="caution">
    <text evidence="3">The sequence shown here is derived from an EMBL/GenBank/DDBJ whole genome shotgun (WGS) entry which is preliminary data.</text>
</comment>
<dbReference type="PANTHER" id="PTHR13271:SF143">
    <property type="entry name" value="SET DOMAIN-CONTAINING PROTEIN"/>
    <property type="match status" value="1"/>
</dbReference>
<feature type="signal peptide" evidence="1">
    <location>
        <begin position="1"/>
        <end position="26"/>
    </location>
</feature>
<name>K0THG9_THAOC</name>
<dbReference type="OMA" id="TIATIPW"/>
<proteinExistence type="predicted"/>
<keyword evidence="4" id="KW-1185">Reference proteome</keyword>